<gene>
    <name evidence="3" type="ordered locus">RB2501_07080</name>
</gene>
<dbReference type="EMBL" id="CP001712">
    <property type="protein sequence ID" value="EAR16644.1"/>
    <property type="molecule type" value="Genomic_DNA"/>
</dbReference>
<name>A4CI86_ROBBH</name>
<evidence type="ECO:0000259" key="1">
    <source>
        <dbReference type="Pfam" id="PF12476"/>
    </source>
</evidence>
<dbReference type="AlphaFoldDB" id="A4CI86"/>
<reference evidence="3 4" key="1">
    <citation type="journal article" date="2009" name="J. Bacteriol.">
        <title>Complete genome sequence of Robiginitalea biformata HTCC2501.</title>
        <authorList>
            <person name="Oh H.M."/>
            <person name="Giovannoni S.J."/>
            <person name="Lee K."/>
            <person name="Ferriera S."/>
            <person name="Johnson J."/>
            <person name="Cho J.C."/>
        </authorList>
    </citation>
    <scope>NUCLEOTIDE SEQUENCE [LARGE SCALE GENOMIC DNA]</scope>
    <source>
        <strain evidence="4">ATCC BAA-864 / HTCC2501 / KCTC 12146</strain>
    </source>
</reference>
<protein>
    <recommendedName>
        <fullName evidence="5">AAA domain-containing protein</fullName>
    </recommendedName>
</protein>
<dbReference type="SUPFAM" id="SSF52540">
    <property type="entry name" value="P-loop containing nucleoside triphosphate hydrolases"/>
    <property type="match status" value="1"/>
</dbReference>
<sequence length="630" mass="72488">MAPYTFSGIIIIRNFMKIGIRNFRVFSSTQIFDIRPITILLGPNNAGKSSLTKLLLLLKNGISKLEFTKGEHNLESFSKVLNWNLGSEELVLSIYEDYQALPGLFHKVYYKGDLAYKIEICDSEEIPIACKYSKVNNDDGSKDILSFTKHTAWLSIDLKRMMDSIYDGSLLESHMLKTEDSDITSEEMEQLLKSTCKNILKADGFYLDSVTLDNLEDIFSRISRIQQENSYYFKFRSLLRTAAIRNEIKQLERDYNPFRIFLGKKEMTHLFANVIEEEINALKNGFELAPSIYRETDTFIDISTSIYNVPNRLQNELQNRIYNYLFDKEDRSIANDPIVVEYSTLGKILFSKLLGSHAFENSGNPLDSDFDDAGPTEIEFARSLFDGFGYFKFKSLFKNIDYISANRGTQKRVLLNEGETQMDEIIRDYSSRERTFKDYESKALQLFGIPGEIEVKRFENFASVVSLKGKKEINLSDLGYGYSQIVPIILRISNAIGSLATFQKKPLINEYTIIIEEPEANLHPNLQSKIADFLHLTITTFPGLQFVIETHSEYLIRKLQYLVANDSLDEKSVAIYYFNSDEYVNEKEPKVKEISITANGNLTDTFGPGFYDESTRLKFDLMRINQEQQN</sequence>
<dbReference type="Proteomes" id="UP000009049">
    <property type="component" value="Chromosome"/>
</dbReference>
<dbReference type="Pfam" id="PF12476">
    <property type="entry name" value="DUF3696"/>
    <property type="match status" value="1"/>
</dbReference>
<feature type="domain" description="DUF3696" evidence="1">
    <location>
        <begin position="568"/>
        <end position="621"/>
    </location>
</feature>
<dbReference type="KEGG" id="rbi:RB2501_07080"/>
<dbReference type="PANTHER" id="PTHR43581">
    <property type="entry name" value="ATP/GTP PHOSPHATASE"/>
    <property type="match status" value="1"/>
</dbReference>
<evidence type="ECO:0008006" key="5">
    <source>
        <dbReference type="Google" id="ProtNLM"/>
    </source>
</evidence>
<dbReference type="InterPro" id="IPR041685">
    <property type="entry name" value="AAA_GajA/Old/RecF-like"/>
</dbReference>
<evidence type="ECO:0000313" key="3">
    <source>
        <dbReference type="EMBL" id="EAR16644.1"/>
    </source>
</evidence>
<dbReference type="InterPro" id="IPR022532">
    <property type="entry name" value="DUF3696"/>
</dbReference>
<dbReference type="eggNOG" id="COG4938">
    <property type="taxonomic scope" value="Bacteria"/>
</dbReference>
<proteinExistence type="predicted"/>
<dbReference type="InterPro" id="IPR027417">
    <property type="entry name" value="P-loop_NTPase"/>
</dbReference>
<keyword evidence="4" id="KW-1185">Reference proteome</keyword>
<feature type="domain" description="Endonuclease GajA/Old nuclease/RecF-like AAA" evidence="2">
    <location>
        <begin position="17"/>
        <end position="556"/>
    </location>
</feature>
<organism evidence="3 4">
    <name type="scientific">Robiginitalea biformata (strain ATCC BAA-864 / DSM 15991 / KCTC 12146 / HTCC2501)</name>
    <dbReference type="NCBI Taxonomy" id="313596"/>
    <lineage>
        <taxon>Bacteria</taxon>
        <taxon>Pseudomonadati</taxon>
        <taxon>Bacteroidota</taxon>
        <taxon>Flavobacteriia</taxon>
        <taxon>Flavobacteriales</taxon>
        <taxon>Flavobacteriaceae</taxon>
        <taxon>Robiginitalea</taxon>
    </lineage>
</organism>
<dbReference type="Pfam" id="PF13175">
    <property type="entry name" value="AAA_15"/>
    <property type="match status" value="1"/>
</dbReference>
<accession>A4CI86</accession>
<evidence type="ECO:0000313" key="4">
    <source>
        <dbReference type="Proteomes" id="UP000009049"/>
    </source>
</evidence>
<dbReference type="STRING" id="313596.RB2501_07080"/>
<dbReference type="HOGENOM" id="CLU_462928_0_0_10"/>
<evidence type="ECO:0000259" key="2">
    <source>
        <dbReference type="Pfam" id="PF13175"/>
    </source>
</evidence>
<dbReference type="InterPro" id="IPR051396">
    <property type="entry name" value="Bact_Antivir_Def_Nuclease"/>
</dbReference>
<dbReference type="PANTHER" id="PTHR43581:SF2">
    <property type="entry name" value="EXCINUCLEASE ATPASE SUBUNIT"/>
    <property type="match status" value="1"/>
</dbReference>
<dbReference type="Gene3D" id="3.40.50.300">
    <property type="entry name" value="P-loop containing nucleotide triphosphate hydrolases"/>
    <property type="match status" value="2"/>
</dbReference>